<evidence type="ECO:0000313" key="4">
    <source>
        <dbReference type="Proteomes" id="UP000648908"/>
    </source>
</evidence>
<evidence type="ECO:0000313" key="3">
    <source>
        <dbReference type="EMBL" id="MBL4916964.1"/>
    </source>
</evidence>
<sequence>MFAGFLALALPAQAEIAIQQVTSPNGHKAWLVEDPTIPFTALELRFRGGTSLDPTDQRGVVNLMTALLEEGSGDLDAQGFAAARDDLAARFGFDAGQDVISVSAQFLTENRDEAVALLRQALVEPRFDAEAVERVRAQVLSNIDSDQRDPNAIAGETFARLAFGMHPYGASGQGSRDSVAALSQADLIAAHQAALARDRVYVAASGDISAEELGAVLDRLLSDLPATGAPLPGRAEWKMTGGVTVVDYPSPQSVIRFGHSGIKRDDPDFIPAFVLNEIVGGGRFSARLMTEVRDRRGLTYGIYSYLSPLDHAELYIGQFATSNASVEEAIGILRAEWAKAAAGVTEAELEAVKTYLTGAYPLRFDGNGPIARILVGMQMDGLPVEYVTDRNAMVAAVTLEDVARVARGLIRPADLHFVVVGQPEGMEPTQP</sequence>
<dbReference type="EMBL" id="JAESVN010000002">
    <property type="protein sequence ID" value="MBL4916964.1"/>
    <property type="molecule type" value="Genomic_DNA"/>
</dbReference>
<dbReference type="SUPFAM" id="SSF63411">
    <property type="entry name" value="LuxS/MPP-like metallohydrolase"/>
    <property type="match status" value="2"/>
</dbReference>
<dbReference type="PANTHER" id="PTHR11851:SF224">
    <property type="entry name" value="PROCESSING PROTEASE"/>
    <property type="match status" value="1"/>
</dbReference>
<feature type="domain" description="Peptidase M16 C-terminal" evidence="2">
    <location>
        <begin position="182"/>
        <end position="354"/>
    </location>
</feature>
<dbReference type="AlphaFoldDB" id="A0A8K0VBZ9"/>
<gene>
    <name evidence="3" type="ORF">JL811_06980</name>
</gene>
<dbReference type="InterPro" id="IPR007863">
    <property type="entry name" value="Peptidase_M16_C"/>
</dbReference>
<evidence type="ECO:0000259" key="1">
    <source>
        <dbReference type="Pfam" id="PF00675"/>
    </source>
</evidence>
<dbReference type="PANTHER" id="PTHR11851">
    <property type="entry name" value="METALLOPROTEASE"/>
    <property type="match status" value="1"/>
</dbReference>
<dbReference type="Proteomes" id="UP000648908">
    <property type="component" value="Unassembled WGS sequence"/>
</dbReference>
<proteinExistence type="predicted"/>
<dbReference type="InterPro" id="IPR011765">
    <property type="entry name" value="Pept_M16_N"/>
</dbReference>
<dbReference type="Pfam" id="PF00675">
    <property type="entry name" value="Peptidase_M16"/>
    <property type="match status" value="1"/>
</dbReference>
<dbReference type="InterPro" id="IPR050361">
    <property type="entry name" value="MPP/UQCRC_Complex"/>
</dbReference>
<dbReference type="Pfam" id="PF05193">
    <property type="entry name" value="Peptidase_M16_C"/>
    <property type="match status" value="1"/>
</dbReference>
<dbReference type="InterPro" id="IPR011249">
    <property type="entry name" value="Metalloenz_LuxS/M16"/>
</dbReference>
<organism evidence="3 4">
    <name type="scientific">Szabonella alba</name>
    <dbReference type="NCBI Taxonomy" id="2804194"/>
    <lineage>
        <taxon>Bacteria</taxon>
        <taxon>Pseudomonadati</taxon>
        <taxon>Pseudomonadota</taxon>
        <taxon>Alphaproteobacteria</taxon>
        <taxon>Rhodobacterales</taxon>
        <taxon>Paracoccaceae</taxon>
        <taxon>Szabonella</taxon>
    </lineage>
</organism>
<evidence type="ECO:0000259" key="2">
    <source>
        <dbReference type="Pfam" id="PF05193"/>
    </source>
</evidence>
<comment type="caution">
    <text evidence="3">The sequence shown here is derived from an EMBL/GenBank/DDBJ whole genome shotgun (WGS) entry which is preliminary data.</text>
</comment>
<name>A0A8K0VBZ9_9RHOB</name>
<feature type="domain" description="Peptidase M16 N-terminal" evidence="1">
    <location>
        <begin position="31"/>
        <end position="169"/>
    </location>
</feature>
<keyword evidence="4" id="KW-1185">Reference proteome</keyword>
<dbReference type="Gene3D" id="3.30.830.10">
    <property type="entry name" value="Metalloenzyme, LuxS/M16 peptidase-like"/>
    <property type="match status" value="2"/>
</dbReference>
<protein>
    <submittedName>
        <fullName evidence="3">Insulinase family protein</fullName>
    </submittedName>
</protein>
<accession>A0A8K0VBZ9</accession>
<reference evidence="3" key="1">
    <citation type="submission" date="2021-01" db="EMBL/GenBank/DDBJ databases">
        <title>Tabrizicola alba sp. nov. a motile alkaliphilic bacterium isolated from a soda lake.</title>
        <authorList>
            <person name="Szuroczki S."/>
            <person name="Abbaszade G."/>
            <person name="Schumann P."/>
            <person name="Toth E."/>
        </authorList>
    </citation>
    <scope>NUCLEOTIDE SEQUENCE</scope>
    <source>
        <strain evidence="3">DMG-N-6</strain>
    </source>
</reference>
<dbReference type="GO" id="GO:0046872">
    <property type="term" value="F:metal ion binding"/>
    <property type="evidence" value="ECO:0007669"/>
    <property type="project" value="InterPro"/>
</dbReference>